<dbReference type="Proteomes" id="UP000283003">
    <property type="component" value="Unassembled WGS sequence"/>
</dbReference>
<dbReference type="AlphaFoldDB" id="A0A437H0H7"/>
<keyword evidence="2" id="KW-1185">Reference proteome</keyword>
<comment type="caution">
    <text evidence="1">The sequence shown here is derived from an EMBL/GenBank/DDBJ whole genome shotgun (WGS) entry which is preliminary data.</text>
</comment>
<accession>A0A437H0H7</accession>
<dbReference type="Pfam" id="PF13801">
    <property type="entry name" value="Metal_resist"/>
    <property type="match status" value="1"/>
</dbReference>
<reference evidence="1 2" key="1">
    <citation type="submission" date="2018-12" db="EMBL/GenBank/DDBJ databases">
        <title>Croceicoccus ponticola sp. nov., a lipolytic bacterium isolated from seawater.</title>
        <authorList>
            <person name="Yoon J.-H."/>
        </authorList>
    </citation>
    <scope>NUCLEOTIDE SEQUENCE [LARGE SCALE GENOMIC DNA]</scope>
    <source>
        <strain evidence="1 2">GM-16</strain>
    </source>
</reference>
<evidence type="ECO:0000313" key="2">
    <source>
        <dbReference type="Proteomes" id="UP000283003"/>
    </source>
</evidence>
<name>A0A437H0H7_9SPHN</name>
<proteinExistence type="predicted"/>
<dbReference type="RefSeq" id="WP_127611325.1">
    <property type="nucleotide sequence ID" value="NZ_RXOL01000001.1"/>
</dbReference>
<protein>
    <submittedName>
        <fullName evidence="1">Periplasmic heavy metal sensor</fullName>
    </submittedName>
</protein>
<dbReference type="EMBL" id="RXOL01000001">
    <property type="protein sequence ID" value="RVQ69135.1"/>
    <property type="molecule type" value="Genomic_DNA"/>
</dbReference>
<sequence length="147" mass="16172">MRNLSRYLLIAVVAVLAALAALWIGRSLPVGTTDGGGRLHAIMHEEVDLDPAQEKQIHVLETNFAQRREALDAELANANRDLAEAVANEHEYGPAVERAVDRSHMAMGELQKATLSHVFAMRAVLRPDQAEVFDRAVAEALTEPRQD</sequence>
<gene>
    <name evidence="1" type="ORF">EKN06_02715</name>
</gene>
<evidence type="ECO:0000313" key="1">
    <source>
        <dbReference type="EMBL" id="RVQ69135.1"/>
    </source>
</evidence>
<dbReference type="Gene3D" id="1.20.120.1490">
    <property type="match status" value="1"/>
</dbReference>
<organism evidence="1 2">
    <name type="scientific">Croceicoccus ponticola</name>
    <dbReference type="NCBI Taxonomy" id="2217664"/>
    <lineage>
        <taxon>Bacteria</taxon>
        <taxon>Pseudomonadati</taxon>
        <taxon>Pseudomonadota</taxon>
        <taxon>Alphaproteobacteria</taxon>
        <taxon>Sphingomonadales</taxon>
        <taxon>Erythrobacteraceae</taxon>
        <taxon>Croceicoccus</taxon>
    </lineage>
</organism>
<dbReference type="OrthoDB" id="7450844at2"/>
<dbReference type="InterPro" id="IPR025961">
    <property type="entry name" value="Metal_resist"/>
</dbReference>